<proteinExistence type="predicted"/>
<dbReference type="RefSeq" id="WP_037909967.1">
    <property type="nucleotide sequence ID" value="NZ_JEMU01000013.1"/>
</dbReference>
<gene>
    <name evidence="1" type="ORF">PM02_15145</name>
</gene>
<dbReference type="InterPro" id="IPR021736">
    <property type="entry name" value="DUF3305"/>
</dbReference>
<dbReference type="Proteomes" id="UP000027337">
    <property type="component" value="Unassembled WGS sequence"/>
</dbReference>
<evidence type="ECO:0000313" key="2">
    <source>
        <dbReference type="Proteomes" id="UP000027337"/>
    </source>
</evidence>
<reference evidence="1 2" key="1">
    <citation type="journal article" date="2014" name="Genome Announc.">
        <title>Draft Genome Sequences of Two Isolates of the Roseobacter Group, Sulfitobacter sp. Strains 3SOLIMAR09 and 1FIGIMAR09, from Harbors of Mallorca Island (Mediterranean Sea).</title>
        <authorList>
            <person name="Mas-Llado M."/>
            <person name="Pina-Villalonga J.M."/>
            <person name="Brunet-Galmes I."/>
            <person name="Nogales B."/>
            <person name="Bosch R."/>
        </authorList>
    </citation>
    <scope>NUCLEOTIDE SEQUENCE [LARGE SCALE GENOMIC DNA]</scope>
    <source>
        <strain evidence="1 2">1FIGIMAR09</strain>
    </source>
</reference>
<dbReference type="Pfam" id="PF11749">
    <property type="entry name" value="DUF3305"/>
    <property type="match status" value="1"/>
</dbReference>
<dbReference type="AlphaFoldDB" id="A0A061SN64"/>
<evidence type="ECO:0000313" key="1">
    <source>
        <dbReference type="EMBL" id="KAJ02292.1"/>
    </source>
</evidence>
<accession>A0A061SN64</accession>
<comment type="caution">
    <text evidence="1">The sequence shown here is derived from an EMBL/GenBank/DDBJ whole genome shotgun (WGS) entry which is preliminary data.</text>
</comment>
<dbReference type="STRING" id="83219.PM02_15145"/>
<organism evidence="1 2">
    <name type="scientific">Sulfitobacter mediterraneus</name>
    <dbReference type="NCBI Taxonomy" id="83219"/>
    <lineage>
        <taxon>Bacteria</taxon>
        <taxon>Pseudomonadati</taxon>
        <taxon>Pseudomonadota</taxon>
        <taxon>Alphaproteobacteria</taxon>
        <taxon>Rhodobacterales</taxon>
        <taxon>Roseobacteraceae</taxon>
        <taxon>Sulfitobacter</taxon>
    </lineage>
</organism>
<name>A0A061SN64_9RHOB</name>
<dbReference type="EMBL" id="JEMU01000013">
    <property type="protein sequence ID" value="KAJ02292.1"/>
    <property type="molecule type" value="Genomic_DNA"/>
</dbReference>
<keyword evidence="2" id="KW-1185">Reference proteome</keyword>
<dbReference type="eggNOG" id="COG0746">
    <property type="taxonomic scope" value="Bacteria"/>
</dbReference>
<sequence length="179" mass="20060">MPMGVVLRRTPGVTRWAKWSWRAVGVLPGAAEANWAALRKDGEVTEFYAATLMLELHGAETDAYLHGLSAQVPCLYVVMRETDDPARPFDLVLITASPYEAQDYADNGEDVVEKIAMPPVVIGWVEAFAQQFHTEEVFKKRRRDKKDIGLVEDGIGDVRIAQMADVYRAPSKAKKERLQ</sequence>
<protein>
    <submittedName>
        <fullName evidence="1">Molybdopterin-guanine dinucleotide biosynthesis protein MobA</fullName>
    </submittedName>
</protein>